<accession>A0A9P0T4A1</accession>
<evidence type="ECO:0000313" key="4">
    <source>
        <dbReference type="Proteomes" id="UP001152562"/>
    </source>
</evidence>
<organism evidence="3 4">
    <name type="scientific">Pieris brassicae</name>
    <name type="common">White butterfly</name>
    <name type="synonym">Large white butterfly</name>
    <dbReference type="NCBI Taxonomy" id="7116"/>
    <lineage>
        <taxon>Eukaryota</taxon>
        <taxon>Metazoa</taxon>
        <taxon>Ecdysozoa</taxon>
        <taxon>Arthropoda</taxon>
        <taxon>Hexapoda</taxon>
        <taxon>Insecta</taxon>
        <taxon>Pterygota</taxon>
        <taxon>Neoptera</taxon>
        <taxon>Endopterygota</taxon>
        <taxon>Lepidoptera</taxon>
        <taxon>Glossata</taxon>
        <taxon>Ditrysia</taxon>
        <taxon>Papilionoidea</taxon>
        <taxon>Pieridae</taxon>
        <taxon>Pierinae</taxon>
        <taxon>Pieris</taxon>
    </lineage>
</organism>
<dbReference type="Gene3D" id="2.10.25.10">
    <property type="entry name" value="Laminin"/>
    <property type="match status" value="1"/>
</dbReference>
<dbReference type="Proteomes" id="UP001152562">
    <property type="component" value="Unassembled WGS sequence"/>
</dbReference>
<feature type="chain" id="PRO_5040312586" description="TIL domain-containing protein" evidence="1">
    <location>
        <begin position="20"/>
        <end position="162"/>
    </location>
</feature>
<feature type="domain" description="TIL" evidence="2">
    <location>
        <begin position="86"/>
        <end position="148"/>
    </location>
</feature>
<evidence type="ECO:0000313" key="3">
    <source>
        <dbReference type="EMBL" id="CAH4008567.1"/>
    </source>
</evidence>
<feature type="signal peptide" evidence="1">
    <location>
        <begin position="1"/>
        <end position="19"/>
    </location>
</feature>
<dbReference type="AlphaFoldDB" id="A0A9P0T4A1"/>
<dbReference type="SUPFAM" id="SSF57567">
    <property type="entry name" value="Serine protease inhibitors"/>
    <property type="match status" value="1"/>
</dbReference>
<protein>
    <recommendedName>
        <fullName evidence="2">TIL domain-containing protein</fullName>
    </recommendedName>
</protein>
<dbReference type="Pfam" id="PF01826">
    <property type="entry name" value="TIL"/>
    <property type="match status" value="1"/>
</dbReference>
<comment type="caution">
    <text evidence="3">The sequence shown here is derived from an EMBL/GenBank/DDBJ whole genome shotgun (WGS) entry which is preliminary data.</text>
</comment>
<dbReference type="EMBL" id="CALOZG010000003">
    <property type="protein sequence ID" value="CAH4008567.1"/>
    <property type="molecule type" value="Genomic_DNA"/>
</dbReference>
<sequence length="162" mass="18176">MISRWRFLIFVCLVCVGYAKKNQLECGPYEMAKNNPNDCVADCCPIGENVPCPDPCPQGPCRCTLMSSRAGNGTCISTRDCPPYPCGINEVYESCPVCSESCSNASPDGRRCRSRFPIRYVVICRPRCRCIDFHWRNKNGACVPYCECRKGIYLQNSMSLNT</sequence>
<evidence type="ECO:0000259" key="2">
    <source>
        <dbReference type="Pfam" id="PF01826"/>
    </source>
</evidence>
<reference evidence="3" key="1">
    <citation type="submission" date="2022-05" db="EMBL/GenBank/DDBJ databases">
        <authorList>
            <person name="Okamura Y."/>
        </authorList>
    </citation>
    <scope>NUCLEOTIDE SEQUENCE</scope>
</reference>
<dbReference type="InterPro" id="IPR002919">
    <property type="entry name" value="TIL_dom"/>
</dbReference>
<keyword evidence="1" id="KW-0732">Signal</keyword>
<name>A0A9P0T4A1_PIEBR</name>
<dbReference type="InterPro" id="IPR036084">
    <property type="entry name" value="Ser_inhib-like_sf"/>
</dbReference>
<proteinExistence type="predicted"/>
<evidence type="ECO:0000256" key="1">
    <source>
        <dbReference type="SAM" id="SignalP"/>
    </source>
</evidence>
<gene>
    <name evidence="3" type="ORF">PIBRA_LOCUS3091</name>
</gene>
<keyword evidence="4" id="KW-1185">Reference proteome</keyword>